<dbReference type="PRINTS" id="PR00625">
    <property type="entry name" value="JDOMAIN"/>
</dbReference>
<proteinExistence type="predicted"/>
<dbReference type="EMBL" id="CP001332">
    <property type="protein sequence ID" value="ACO67527.1"/>
    <property type="molecule type" value="Genomic_DNA"/>
</dbReference>
<dbReference type="OrthoDB" id="110024at2759"/>
<dbReference type="SMART" id="SM00271">
    <property type="entry name" value="DnaJ"/>
    <property type="match status" value="1"/>
</dbReference>
<dbReference type="Gene3D" id="1.25.40.10">
    <property type="entry name" value="Tetratricopeptide repeat domain"/>
    <property type="match status" value="1"/>
</dbReference>
<evidence type="ECO:0000256" key="1">
    <source>
        <dbReference type="SAM" id="MobiDB-lite"/>
    </source>
</evidence>
<evidence type="ECO:0000256" key="2">
    <source>
        <dbReference type="SAM" id="SignalP"/>
    </source>
</evidence>
<evidence type="ECO:0000313" key="4">
    <source>
        <dbReference type="EMBL" id="ACO67527.1"/>
    </source>
</evidence>
<feature type="chain" id="PRO_5002909024" description="J domain-containing protein" evidence="2">
    <location>
        <begin position="21"/>
        <end position="725"/>
    </location>
</feature>
<feature type="compositionally biased region" description="Basic and acidic residues" evidence="1">
    <location>
        <begin position="159"/>
        <end position="184"/>
    </location>
</feature>
<gene>
    <name evidence="4" type="ORF">MICPUN_64270</name>
</gene>
<evidence type="ECO:0000259" key="3">
    <source>
        <dbReference type="PROSITE" id="PS50076"/>
    </source>
</evidence>
<dbReference type="InterPro" id="IPR036869">
    <property type="entry name" value="J_dom_sf"/>
</dbReference>
<dbReference type="PANTHER" id="PTHR44200:SF1">
    <property type="entry name" value="DNAJ HOMOLOG SUBFAMILY C MEMBER 7"/>
    <property type="match status" value="1"/>
</dbReference>
<dbReference type="eggNOG" id="KOG0712">
    <property type="taxonomic scope" value="Eukaryota"/>
</dbReference>
<dbReference type="InterPro" id="IPR011990">
    <property type="entry name" value="TPR-like_helical_dom_sf"/>
</dbReference>
<dbReference type="Pfam" id="PF00226">
    <property type="entry name" value="DnaJ"/>
    <property type="match status" value="1"/>
</dbReference>
<dbReference type="AlphaFoldDB" id="C1EHL5"/>
<protein>
    <recommendedName>
        <fullName evidence="3">J domain-containing protein</fullName>
    </recommendedName>
</protein>
<accession>C1EHL5</accession>
<dbReference type="KEGG" id="mis:MICPUN_64270"/>
<keyword evidence="5" id="KW-1185">Reference proteome</keyword>
<reference evidence="4 5" key="1">
    <citation type="journal article" date="2009" name="Science">
        <title>Green evolution and dynamic adaptations revealed by genomes of the marine picoeukaryotes Micromonas.</title>
        <authorList>
            <person name="Worden A.Z."/>
            <person name="Lee J.H."/>
            <person name="Mock T."/>
            <person name="Rouze P."/>
            <person name="Simmons M.P."/>
            <person name="Aerts A.L."/>
            <person name="Allen A.E."/>
            <person name="Cuvelier M.L."/>
            <person name="Derelle E."/>
            <person name="Everett M.V."/>
            <person name="Foulon E."/>
            <person name="Grimwood J."/>
            <person name="Gundlach H."/>
            <person name="Henrissat B."/>
            <person name="Napoli C."/>
            <person name="McDonald S.M."/>
            <person name="Parker M.S."/>
            <person name="Rombauts S."/>
            <person name="Salamov A."/>
            <person name="Von Dassow P."/>
            <person name="Badger J.H."/>
            <person name="Coutinho P.M."/>
            <person name="Demir E."/>
            <person name="Dubchak I."/>
            <person name="Gentemann C."/>
            <person name="Eikrem W."/>
            <person name="Gready J.E."/>
            <person name="John U."/>
            <person name="Lanier W."/>
            <person name="Lindquist E.A."/>
            <person name="Lucas S."/>
            <person name="Mayer K.F."/>
            <person name="Moreau H."/>
            <person name="Not F."/>
            <person name="Otillar R."/>
            <person name="Panaud O."/>
            <person name="Pangilinan J."/>
            <person name="Paulsen I."/>
            <person name="Piegu B."/>
            <person name="Poliakov A."/>
            <person name="Robbens S."/>
            <person name="Schmutz J."/>
            <person name="Toulza E."/>
            <person name="Wyss T."/>
            <person name="Zelensky A."/>
            <person name="Zhou K."/>
            <person name="Armbrust E.V."/>
            <person name="Bhattacharya D."/>
            <person name="Goodenough U.W."/>
            <person name="Van de Peer Y."/>
            <person name="Grigoriev I.V."/>
        </authorList>
    </citation>
    <scope>NUCLEOTIDE SEQUENCE [LARGE SCALE GENOMIC DNA]</scope>
    <source>
        <strain evidence="5">RCC299 / NOUM17</strain>
    </source>
</reference>
<feature type="signal peptide" evidence="2">
    <location>
        <begin position="1"/>
        <end position="20"/>
    </location>
</feature>
<dbReference type="CDD" id="cd06257">
    <property type="entry name" value="DnaJ"/>
    <property type="match status" value="1"/>
</dbReference>
<evidence type="ECO:0000313" key="5">
    <source>
        <dbReference type="Proteomes" id="UP000002009"/>
    </source>
</evidence>
<feature type="domain" description="J" evidence="3">
    <location>
        <begin position="602"/>
        <end position="664"/>
    </location>
</feature>
<dbReference type="InterPro" id="IPR052758">
    <property type="entry name" value="SRC_co-chaperone"/>
</dbReference>
<dbReference type="SUPFAM" id="SSF48452">
    <property type="entry name" value="TPR-like"/>
    <property type="match status" value="1"/>
</dbReference>
<name>C1EHL5_MICCC</name>
<dbReference type="PANTHER" id="PTHR44200">
    <property type="entry name" value="DNAJ HOMOLOG SUBFAMILY C MEMBER 7"/>
    <property type="match status" value="1"/>
</dbReference>
<keyword evidence="2" id="KW-0732">Signal</keyword>
<dbReference type="STRING" id="296587.C1EHL5"/>
<dbReference type="InterPro" id="IPR001623">
    <property type="entry name" value="DnaJ_domain"/>
</dbReference>
<feature type="region of interest" description="Disordered" evidence="1">
    <location>
        <begin position="131"/>
        <end position="189"/>
    </location>
</feature>
<organism evidence="4 5">
    <name type="scientific">Micromonas commoda (strain RCC299 / NOUM17 / CCMP2709)</name>
    <name type="common">Picoplanktonic green alga</name>
    <dbReference type="NCBI Taxonomy" id="296587"/>
    <lineage>
        <taxon>Eukaryota</taxon>
        <taxon>Viridiplantae</taxon>
        <taxon>Chlorophyta</taxon>
        <taxon>Mamiellophyceae</taxon>
        <taxon>Mamiellales</taxon>
        <taxon>Mamiellaceae</taxon>
        <taxon>Micromonas</taxon>
    </lineage>
</organism>
<dbReference type="Gene3D" id="1.10.287.110">
    <property type="entry name" value="DnaJ domain"/>
    <property type="match status" value="1"/>
</dbReference>
<dbReference type="GeneID" id="8248990"/>
<dbReference type="PROSITE" id="PS50076">
    <property type="entry name" value="DNAJ_2"/>
    <property type="match status" value="1"/>
</dbReference>
<dbReference type="InParanoid" id="C1EHL5"/>
<dbReference type="RefSeq" id="XP_002506269.1">
    <property type="nucleotide sequence ID" value="XM_002506223.1"/>
</dbReference>
<dbReference type="Proteomes" id="UP000002009">
    <property type="component" value="Chromosome 14"/>
</dbReference>
<sequence length="725" mass="79762">MSGLVLLLAVFNTLVVRTSGNDLVGPGAMSTYSGGGGRRRPTSYVRVKDPAVGFFVAGSSEEGLNGLYGRTDKAPPGASASDVEISYRHLDTGWFMALRRQRTGDPEWVFVDPTGHERLVNSEYTLIPGSGQKWRHAPAKGKSGWFSRFGRRGNGDGGEGEKGGEGGDREGSKKPNTDETRVEASKAATTDTYHELPWQLIAIMGEDMLKQLAGHKRYHDGLVRAALNCKPPDPEPGFRGSLDLVPPPESVEAASTPDADMALEDGELEEAAAKYAAALAKLPSAEDEDERDGWTRAVLGLRRARALRKLRVFDGAARQIEEVRASHPRYADMLFESALLWLDKGEPTAATEAFLDLACVDRSYGELREWLVRTRVREKRASIWDDEKRKIAAEKAGERRRLNLISLGATRFCVAWRQTGGCDPVNGAREPEKDLPCVEPVSAGSSGVCECAAPSTLLDLIESALAHSFARVHIDPSTARVNATRASPMTCSHDGGIKCAVECERAWRDGLRNVVEWTERLEAEARKTDYAADGAEEATGAMRMALDRMRRWERGEAVDDAVDANEDARANVLRDFLNRARSGSDALQQAASFATSSDGWSDHYAVLSLPSDFTESELRGSYRKISLRVHPDKPGGSMVDFQRVAEAYTVLSDDAKRASYDSGEDVPHKAVDGELTTVWDEVLEKHFPEIWGFKPFGDPYERKREYERRMGFSGDAQSRSAHDEF</sequence>
<dbReference type="SUPFAM" id="SSF46565">
    <property type="entry name" value="Chaperone J-domain"/>
    <property type="match status" value="1"/>
</dbReference>